<sequence>MAGFKPTDVPPTATVKFLGAGTTACVAEFITFPLDMAKVRLRDPKPSTKGSCLPSSAWAPGM</sequence>
<reference evidence="3" key="1">
    <citation type="submission" date="2018-12" db="EMBL/GenBank/DDBJ databases">
        <authorList>
            <person name="Yazar S."/>
        </authorList>
    </citation>
    <scope>NUCLEOTIDE SEQUENCE [LARGE SCALE GENOMIC DNA]</scope>
</reference>
<reference evidence="2" key="2">
    <citation type="submission" date="2025-08" db="UniProtKB">
        <authorList>
            <consortium name="Ensembl"/>
        </authorList>
    </citation>
    <scope>IDENTIFICATION</scope>
</reference>
<evidence type="ECO:0000313" key="3">
    <source>
        <dbReference type="Proteomes" id="UP000314987"/>
    </source>
</evidence>
<organism evidence="2 3">
    <name type="scientific">Vombatus ursinus</name>
    <name type="common">Common wombat</name>
    <dbReference type="NCBI Taxonomy" id="29139"/>
    <lineage>
        <taxon>Eukaryota</taxon>
        <taxon>Metazoa</taxon>
        <taxon>Chordata</taxon>
        <taxon>Craniata</taxon>
        <taxon>Vertebrata</taxon>
        <taxon>Euteleostomi</taxon>
        <taxon>Mammalia</taxon>
        <taxon>Metatheria</taxon>
        <taxon>Diprotodontia</taxon>
        <taxon>Vombatidae</taxon>
        <taxon>Vombatus</taxon>
    </lineage>
</organism>
<accession>A0A4X2KTB0</accession>
<protein>
    <recommendedName>
        <fullName evidence="4">Uncoupling protein 3</fullName>
    </recommendedName>
</protein>
<dbReference type="OMA" id="EFITFPL"/>
<evidence type="ECO:0008006" key="4">
    <source>
        <dbReference type="Google" id="ProtNLM"/>
    </source>
</evidence>
<dbReference type="AlphaFoldDB" id="A0A4X2KTB0"/>
<reference evidence="2" key="3">
    <citation type="submission" date="2025-09" db="UniProtKB">
        <authorList>
            <consortium name="Ensembl"/>
        </authorList>
    </citation>
    <scope>IDENTIFICATION</scope>
</reference>
<feature type="region of interest" description="Disordered" evidence="1">
    <location>
        <begin position="43"/>
        <end position="62"/>
    </location>
</feature>
<evidence type="ECO:0000313" key="2">
    <source>
        <dbReference type="Ensembl" id="ENSVURP00010014963.1"/>
    </source>
</evidence>
<dbReference type="Ensembl" id="ENSVURT00010017002.1">
    <property type="protein sequence ID" value="ENSVURP00010014963.1"/>
    <property type="gene ID" value="ENSVURG00010011442.1"/>
</dbReference>
<keyword evidence="3" id="KW-1185">Reference proteome</keyword>
<dbReference type="STRING" id="29139.ENSVURP00010014963"/>
<name>A0A4X2KTB0_VOMUR</name>
<proteinExistence type="predicted"/>
<dbReference type="GeneTree" id="ENSGT00950000185190"/>
<dbReference type="Proteomes" id="UP000314987">
    <property type="component" value="Unassembled WGS sequence"/>
</dbReference>
<evidence type="ECO:0000256" key="1">
    <source>
        <dbReference type="SAM" id="MobiDB-lite"/>
    </source>
</evidence>